<dbReference type="Proteomes" id="UP000311382">
    <property type="component" value="Unassembled WGS sequence"/>
</dbReference>
<feature type="compositionally biased region" description="Basic residues" evidence="1">
    <location>
        <begin position="87"/>
        <end position="107"/>
    </location>
</feature>
<evidence type="ECO:0000256" key="1">
    <source>
        <dbReference type="SAM" id="MobiDB-lite"/>
    </source>
</evidence>
<name>A0A5C5FSZ0_9BASI</name>
<gene>
    <name evidence="2" type="ORF">DMC30DRAFT_417355</name>
</gene>
<evidence type="ECO:0000313" key="2">
    <source>
        <dbReference type="EMBL" id="TNY20017.1"/>
    </source>
</evidence>
<organism evidence="2 3">
    <name type="scientific">Rhodotorula diobovata</name>
    <dbReference type="NCBI Taxonomy" id="5288"/>
    <lineage>
        <taxon>Eukaryota</taxon>
        <taxon>Fungi</taxon>
        <taxon>Dikarya</taxon>
        <taxon>Basidiomycota</taxon>
        <taxon>Pucciniomycotina</taxon>
        <taxon>Microbotryomycetes</taxon>
        <taxon>Sporidiobolales</taxon>
        <taxon>Sporidiobolaceae</taxon>
        <taxon>Rhodotorula</taxon>
    </lineage>
</organism>
<comment type="caution">
    <text evidence="2">The sequence shown here is derived from an EMBL/GenBank/DDBJ whole genome shotgun (WGS) entry which is preliminary data.</text>
</comment>
<evidence type="ECO:0000313" key="3">
    <source>
        <dbReference type="Proteomes" id="UP000311382"/>
    </source>
</evidence>
<feature type="region of interest" description="Disordered" evidence="1">
    <location>
        <begin position="51"/>
        <end position="107"/>
    </location>
</feature>
<protein>
    <submittedName>
        <fullName evidence="2">Uncharacterized protein</fullName>
    </submittedName>
</protein>
<reference evidence="2 3" key="1">
    <citation type="submission" date="2019-03" db="EMBL/GenBank/DDBJ databases">
        <title>Rhodosporidium diobovatum UCD-FST 08-225 genome sequencing, assembly, and annotation.</title>
        <authorList>
            <person name="Fakankun I.U."/>
            <person name="Fristensky B."/>
            <person name="Levin D.B."/>
        </authorList>
    </citation>
    <scope>NUCLEOTIDE SEQUENCE [LARGE SCALE GENOMIC DNA]</scope>
    <source>
        <strain evidence="2 3">UCD-FST 08-225</strain>
    </source>
</reference>
<dbReference type="OrthoDB" id="10424301at2759"/>
<sequence length="107" mass="11554">MALRAVPLARPCLCRSPFPSPSSLRLISSSAPVRSPLLASTTPSTLLHRATAPIPTAPGPLGQVRGFKTPKSMRRKASPLARNGNKTARKHSARAAKRRRQRAKKIN</sequence>
<accession>A0A5C5FSZ0</accession>
<dbReference type="AlphaFoldDB" id="A0A5C5FSZ0"/>
<dbReference type="EMBL" id="SOZI01000078">
    <property type="protein sequence ID" value="TNY20017.1"/>
    <property type="molecule type" value="Genomic_DNA"/>
</dbReference>
<keyword evidence="3" id="KW-1185">Reference proteome</keyword>
<proteinExistence type="predicted"/>